<gene>
    <name evidence="1" type="ORF">QAD02_016604</name>
</gene>
<protein>
    <submittedName>
        <fullName evidence="1">Uncharacterized protein</fullName>
    </submittedName>
</protein>
<name>A0ACC2PEE8_9HYME</name>
<comment type="caution">
    <text evidence="1">The sequence shown here is derived from an EMBL/GenBank/DDBJ whole genome shotgun (WGS) entry which is preliminary data.</text>
</comment>
<reference evidence="1" key="1">
    <citation type="submission" date="2023-04" db="EMBL/GenBank/DDBJ databases">
        <title>A chromosome-level genome assembly of the parasitoid wasp Eretmocerus hayati.</title>
        <authorList>
            <person name="Zhong Y."/>
            <person name="Liu S."/>
            <person name="Liu Y."/>
        </authorList>
    </citation>
    <scope>NUCLEOTIDE SEQUENCE</scope>
    <source>
        <strain evidence="1">ZJU_SS_LIU_2023</strain>
    </source>
</reference>
<sequence>MHCLVSLWLLAAAAGVQSNHEGTAPPKNLSPKPYADISGVHYPAGFNRSIKVNFTKEPRPEGLYTGCKDNETAVTEYPHFVRVGVTKGQVSLDSIHDPYREFGWRGYIPAGVIISEKYVLWSGLMCSNCTHVVIVGSDDFDTKAPRHKANPIPYIDDWKYMANPTFLILLELEKPIKFGPIAQPVALPEIGEILKSGDYGVLVGPSLYRGGHILNASIRKVLNQQDCNERIKNTTRRWRYQTFPTGTLDGDITEVPKDSFCEIYVPESGCFLGRSGVLFVQSKLVGIEYYNVHVVFDRGYIDYGVHYDMAYYRGWIKSVTGV</sequence>
<evidence type="ECO:0000313" key="2">
    <source>
        <dbReference type="Proteomes" id="UP001239111"/>
    </source>
</evidence>
<dbReference type="Proteomes" id="UP001239111">
    <property type="component" value="Chromosome 2"/>
</dbReference>
<proteinExistence type="predicted"/>
<keyword evidence="2" id="KW-1185">Reference proteome</keyword>
<evidence type="ECO:0000313" key="1">
    <source>
        <dbReference type="EMBL" id="KAJ8680817.1"/>
    </source>
</evidence>
<organism evidence="1 2">
    <name type="scientific">Eretmocerus hayati</name>
    <dbReference type="NCBI Taxonomy" id="131215"/>
    <lineage>
        <taxon>Eukaryota</taxon>
        <taxon>Metazoa</taxon>
        <taxon>Ecdysozoa</taxon>
        <taxon>Arthropoda</taxon>
        <taxon>Hexapoda</taxon>
        <taxon>Insecta</taxon>
        <taxon>Pterygota</taxon>
        <taxon>Neoptera</taxon>
        <taxon>Endopterygota</taxon>
        <taxon>Hymenoptera</taxon>
        <taxon>Apocrita</taxon>
        <taxon>Proctotrupomorpha</taxon>
        <taxon>Chalcidoidea</taxon>
        <taxon>Aphelinidae</taxon>
        <taxon>Aphelininae</taxon>
        <taxon>Eretmocerus</taxon>
    </lineage>
</organism>
<accession>A0ACC2PEE8</accession>
<dbReference type="EMBL" id="CM056742">
    <property type="protein sequence ID" value="KAJ8680817.1"/>
    <property type="molecule type" value="Genomic_DNA"/>
</dbReference>